<keyword evidence="3" id="KW-1185">Reference proteome</keyword>
<reference evidence="2 3" key="1">
    <citation type="submission" date="2023-04" db="EMBL/GenBank/DDBJ databases">
        <title>Forest soil microbial communities from Buena Vista Peninsula, Colon Province, Panama.</title>
        <authorList>
            <person name="Bouskill N."/>
        </authorList>
    </citation>
    <scope>NUCLEOTIDE SEQUENCE [LARGE SCALE GENOMIC DNA]</scope>
    <source>
        <strain evidence="2 3">GGS1</strain>
    </source>
</reference>
<evidence type="ECO:0008006" key="4">
    <source>
        <dbReference type="Google" id="ProtNLM"/>
    </source>
</evidence>
<feature type="region of interest" description="Disordered" evidence="1">
    <location>
        <begin position="1"/>
        <end position="22"/>
    </location>
</feature>
<dbReference type="InterPro" id="IPR016024">
    <property type="entry name" value="ARM-type_fold"/>
</dbReference>
<gene>
    <name evidence="2" type="ORF">M2283_005362</name>
</gene>
<dbReference type="Proteomes" id="UP001160499">
    <property type="component" value="Unassembled WGS sequence"/>
</dbReference>
<evidence type="ECO:0000256" key="1">
    <source>
        <dbReference type="SAM" id="MobiDB-lite"/>
    </source>
</evidence>
<dbReference type="SUPFAM" id="SSF48371">
    <property type="entry name" value="ARM repeat"/>
    <property type="match status" value="1"/>
</dbReference>
<evidence type="ECO:0000313" key="2">
    <source>
        <dbReference type="EMBL" id="MDH6218030.1"/>
    </source>
</evidence>
<accession>A0ABT6LP04</accession>
<evidence type="ECO:0000313" key="3">
    <source>
        <dbReference type="Proteomes" id="UP001160499"/>
    </source>
</evidence>
<proteinExistence type="predicted"/>
<protein>
    <recommendedName>
        <fullName evidence="4">PBS lyase</fullName>
    </recommendedName>
</protein>
<sequence>MARYEASQTPSGQPQTPPAPLTPAWLRAHFDPLPFPARMSALARYARTLTPHAYETLHHALDTGDGDERHTALFLAVVRRDLERVTEALADPLLGRRARAAAVRLPIPEQALERLASSDISTTRLDTYRLLRRSRRHVLAAGLLPGVFERHGPREAAELLPACPPETVADWLPRVEPSAGTINSLARTAPRALAAYLAAQSGQQAREESYAFHRSHRGAATVAARRDPDAALLLLERAPDLLTPRGVLAALYRPTQAAAVLRAAPTCGDGRHREQPVPAGPLPPSLRRILVGLSSADLLVLAEHCPATSSRYAGPGRQEVAPDALLRLLPSVERRRIAEIRTSRHRLSESSAPALAALDPADRAELIKPRLKKTRRPWYSARWAMTLPLADGEPLLRELAENHRVHHRAQAWPALLACAELQGDPAEFARVAVDCERAWHDRDEVRRPALQQLAGTAPHLLAALPEQVLRDAVRTTVQSRDSTADTLDAARTLLHRVVERAAAVGDIERAALAVALLGEAASGPRHTGPLTPVRVDEEAARAIWAAMAQNRPQRPEAATALAELLRSHLTELPDLDAQTRHIAVECDDPVIAARAAAAWVWPPRLREQRCAELLALDATFATVPLVLRTVTTRRTTLLDPVLAAASGEFKGRLRLRATPWTPRLHPGVVGRWLPWQRDAWSEHHARVAADETAPLHVRTDAAQLLRNPALLTALAEQAPQPVAAAALTALGELAGETAEGVPDASALRDLLLRHAATGGVRGRAAMAAVRRLLARLPDDETVRLLAPVARAADAPVGTRKEAARVLGSLPGDDAFEALVAAWDQPGGHPDVRAVLAGALLPAVDRPGVTERLLGAVHEPAVREAVVHARVRAVPSSKRLSYTALLVRIVEEGDDESAAGACRILPSWLGVDTPDGIRVLADTVADPERASRVWHAAARQLVRLPAGPDSEAAVHRAFNLLGERARARDPLVRTDALRRLHAVAGDVLPGGGGSQVPRVLDALIDTLEAVGLSTDAARLNWDAALHDVGRGRHRADRWARLARLCEAAPARLPVPTYLPMDFRRSRVREVALAAARALGAHGTALSGQLALAFVRAGGQAASWEEPWRTELEALRAHQDPDTAMGALLVDPDAGR</sequence>
<feature type="compositionally biased region" description="Low complexity" evidence="1">
    <location>
        <begin position="1"/>
        <end position="14"/>
    </location>
</feature>
<dbReference type="EMBL" id="JARXVH010000008">
    <property type="protein sequence ID" value="MDH6218030.1"/>
    <property type="molecule type" value="Genomic_DNA"/>
</dbReference>
<name>A0ABT6LP04_9ACTN</name>
<organism evidence="2 3">
    <name type="scientific">Streptomyces pseudovenezuelae</name>
    <dbReference type="NCBI Taxonomy" id="67350"/>
    <lineage>
        <taxon>Bacteria</taxon>
        <taxon>Bacillati</taxon>
        <taxon>Actinomycetota</taxon>
        <taxon>Actinomycetes</taxon>
        <taxon>Kitasatosporales</taxon>
        <taxon>Streptomycetaceae</taxon>
        <taxon>Streptomyces</taxon>
        <taxon>Streptomyces aurantiacus group</taxon>
    </lineage>
</organism>
<comment type="caution">
    <text evidence="2">The sequence shown here is derived from an EMBL/GenBank/DDBJ whole genome shotgun (WGS) entry which is preliminary data.</text>
</comment>